<dbReference type="Gene3D" id="1.25.40.10">
    <property type="entry name" value="Tetratricopeptide repeat domain"/>
    <property type="match status" value="6"/>
</dbReference>
<dbReference type="STRING" id="35608.A0A2U1PQB7"/>
<dbReference type="PANTHER" id="PTHR46128">
    <property type="entry name" value="MITOCHONDRIAL GROUP I INTRON SPLICING FACTOR CCM1"/>
    <property type="match status" value="1"/>
</dbReference>
<dbReference type="Pfam" id="PF13041">
    <property type="entry name" value="PPR_2"/>
    <property type="match status" value="3"/>
</dbReference>
<dbReference type="NCBIfam" id="TIGR00756">
    <property type="entry name" value="PPR"/>
    <property type="match status" value="2"/>
</dbReference>
<comment type="caution">
    <text evidence="5">The sequence shown here is derived from an EMBL/GenBank/DDBJ whole genome shotgun (WGS) entry which is preliminary data.</text>
</comment>
<accession>A0A2U1PQB7</accession>
<dbReference type="OrthoDB" id="185373at2759"/>
<dbReference type="InterPro" id="IPR002885">
    <property type="entry name" value="PPR_rpt"/>
</dbReference>
<dbReference type="PROSITE" id="PS51375">
    <property type="entry name" value="PPR"/>
    <property type="match status" value="7"/>
</dbReference>
<dbReference type="InterPro" id="IPR011990">
    <property type="entry name" value="TPR-like_helical_dom_sf"/>
</dbReference>
<reference evidence="5 6" key="1">
    <citation type="journal article" date="2018" name="Mol. Plant">
        <title>The genome of Artemisia annua provides insight into the evolution of Asteraceae family and artemisinin biosynthesis.</title>
        <authorList>
            <person name="Shen Q."/>
            <person name="Zhang L."/>
            <person name="Liao Z."/>
            <person name="Wang S."/>
            <person name="Yan T."/>
            <person name="Shi P."/>
            <person name="Liu M."/>
            <person name="Fu X."/>
            <person name="Pan Q."/>
            <person name="Wang Y."/>
            <person name="Lv Z."/>
            <person name="Lu X."/>
            <person name="Zhang F."/>
            <person name="Jiang W."/>
            <person name="Ma Y."/>
            <person name="Chen M."/>
            <person name="Hao X."/>
            <person name="Li L."/>
            <person name="Tang Y."/>
            <person name="Lv G."/>
            <person name="Zhou Y."/>
            <person name="Sun X."/>
            <person name="Brodelius P.E."/>
            <person name="Rose J.K.C."/>
            <person name="Tang K."/>
        </authorList>
    </citation>
    <scope>NUCLEOTIDE SEQUENCE [LARGE SCALE GENOMIC DNA]</scope>
    <source>
        <strain evidence="6">cv. Huhao1</strain>
        <tissue evidence="5">Leaf</tissue>
    </source>
</reference>
<keyword evidence="2" id="KW-0677">Repeat</keyword>
<feature type="repeat" description="PPR" evidence="3">
    <location>
        <begin position="592"/>
        <end position="626"/>
    </location>
</feature>
<feature type="region of interest" description="Disordered" evidence="4">
    <location>
        <begin position="26"/>
        <end position="49"/>
    </location>
</feature>
<comment type="similarity">
    <text evidence="1">Belongs to the PPR family. P subfamily.</text>
</comment>
<evidence type="ECO:0000313" key="6">
    <source>
        <dbReference type="Proteomes" id="UP000245207"/>
    </source>
</evidence>
<gene>
    <name evidence="5" type="ORF">CTI12_AA121660</name>
</gene>
<feature type="repeat" description="PPR" evidence="3">
    <location>
        <begin position="212"/>
        <end position="246"/>
    </location>
</feature>
<name>A0A2U1PQB7_ARTAN</name>
<dbReference type="Pfam" id="PF01535">
    <property type="entry name" value="PPR"/>
    <property type="match status" value="3"/>
</dbReference>
<dbReference type="AlphaFoldDB" id="A0A2U1PQB7"/>
<dbReference type="PANTHER" id="PTHR46128:SF231">
    <property type="entry name" value="PROTEIN RF1, MITOCHONDRIAL-LIKE"/>
    <property type="match status" value="1"/>
</dbReference>
<feature type="repeat" description="PPR" evidence="3">
    <location>
        <begin position="452"/>
        <end position="486"/>
    </location>
</feature>
<feature type="repeat" description="PPR" evidence="3">
    <location>
        <begin position="668"/>
        <end position="702"/>
    </location>
</feature>
<proteinExistence type="inferred from homology"/>
<evidence type="ECO:0000256" key="4">
    <source>
        <dbReference type="SAM" id="MobiDB-lite"/>
    </source>
</evidence>
<protein>
    <submittedName>
        <fullName evidence="5">Pentatricopeptide repeat-containing protein</fullName>
    </submittedName>
</protein>
<feature type="repeat" description="PPR" evidence="3">
    <location>
        <begin position="487"/>
        <end position="521"/>
    </location>
</feature>
<evidence type="ECO:0000313" key="5">
    <source>
        <dbReference type="EMBL" id="PWA87907.1"/>
    </source>
</evidence>
<feature type="repeat" description="PPR" evidence="3">
    <location>
        <begin position="383"/>
        <end position="417"/>
    </location>
</feature>
<dbReference type="EMBL" id="PKPP01000865">
    <property type="protein sequence ID" value="PWA87907.1"/>
    <property type="molecule type" value="Genomic_DNA"/>
</dbReference>
<keyword evidence="6" id="KW-1185">Reference proteome</keyword>
<sequence length="741" mass="83932">MITNFKKLNLFSKIFIRAQSSSHLYSLTSPKNTQTDPNDQTPQNPSEFQSNIQSLQNPFEFESKIQFLKKKLHPEALIKVLSSTNDLNASLKLFKWAALQTPFRHNIETYKYIILRLGMEKRVDEMEGYVNEMLKEGFLGCGDVLLEVVDRLVEVGKVSEGLRAFGVVNSRGFKMLVEDVNRLLGVVVEGKRGIKDVLFVYKEMVKGGLVPNVGTLNYLFMGLFDNDRGDLVLDQFKRMRKKGCCPNSKTYEIMVCGLVSKNFADEAFVVLNEVLENECDLEPEFFCKVLPLLFRMNRDDIGLRLFEKMKTLKVVPDLLVYEVLIQYYSKNLCIDDATNLVNEMISNDLKPPDCVFVDLVNGLCKLNKLGEAKQFLKDHQVMEANSYNELLKGYCEVGNFVEMIRLFQKMVESNIINSLTCNIMIRYLSENHKSNLVYKVLSRMLVSGSMPDSTTYSALIIGKCKSSELDDALSLFHLVCEEHWVIDSSCYATLIESLCQTERIQEAVEVFHYMSLNKCALSTSSFSMLIRGLCLIGKVDKVIKLLPLASYSGLDCSNEDYNTIMKGISTYYKGNGLLVIVARMLVEGCPLDSEAYNELLKSMIHDHRAKECALFLNQMIDKGLLPDTEILANSLSFLAQRCRLHTVLPTIHKLCSVSVSVSDQKVLNQAICNVLINGLWKEGYKHEARWLLDIMLEKGWVPDSITHRLLINSGDSEVSAYEKGDTHDEIASILSEGFGEL</sequence>
<dbReference type="Proteomes" id="UP000245207">
    <property type="component" value="Unassembled WGS sequence"/>
</dbReference>
<evidence type="ECO:0000256" key="2">
    <source>
        <dbReference type="ARBA" id="ARBA00022737"/>
    </source>
</evidence>
<evidence type="ECO:0000256" key="3">
    <source>
        <dbReference type="PROSITE-ProRule" id="PRU00708"/>
    </source>
</evidence>
<organism evidence="5 6">
    <name type="scientific">Artemisia annua</name>
    <name type="common">Sweet wormwood</name>
    <dbReference type="NCBI Taxonomy" id="35608"/>
    <lineage>
        <taxon>Eukaryota</taxon>
        <taxon>Viridiplantae</taxon>
        <taxon>Streptophyta</taxon>
        <taxon>Embryophyta</taxon>
        <taxon>Tracheophyta</taxon>
        <taxon>Spermatophyta</taxon>
        <taxon>Magnoliopsida</taxon>
        <taxon>eudicotyledons</taxon>
        <taxon>Gunneridae</taxon>
        <taxon>Pentapetalae</taxon>
        <taxon>asterids</taxon>
        <taxon>campanulids</taxon>
        <taxon>Asterales</taxon>
        <taxon>Asteraceae</taxon>
        <taxon>Asteroideae</taxon>
        <taxon>Anthemideae</taxon>
        <taxon>Artemisiinae</taxon>
        <taxon>Artemisia</taxon>
    </lineage>
</organism>
<dbReference type="InterPro" id="IPR050872">
    <property type="entry name" value="PPR_P_subfamily"/>
</dbReference>
<evidence type="ECO:0000256" key="1">
    <source>
        <dbReference type="ARBA" id="ARBA00007626"/>
    </source>
</evidence>
<feature type="repeat" description="PPR" evidence="3">
    <location>
        <begin position="317"/>
        <end position="351"/>
    </location>
</feature>